<dbReference type="Gene3D" id="2.170.150.80">
    <property type="entry name" value="NAC domain"/>
    <property type="match status" value="1"/>
</dbReference>
<evidence type="ECO:0000259" key="6">
    <source>
        <dbReference type="PROSITE" id="PS51005"/>
    </source>
</evidence>
<keyword evidence="4" id="KW-0804">Transcription</keyword>
<organism evidence="7 8">
    <name type="scientific">Brassica campestris</name>
    <name type="common">Field mustard</name>
    <dbReference type="NCBI Taxonomy" id="3711"/>
    <lineage>
        <taxon>Eukaryota</taxon>
        <taxon>Viridiplantae</taxon>
        <taxon>Streptophyta</taxon>
        <taxon>Embryophyta</taxon>
        <taxon>Tracheophyta</taxon>
        <taxon>Spermatophyta</taxon>
        <taxon>Magnoliopsida</taxon>
        <taxon>eudicotyledons</taxon>
        <taxon>Gunneridae</taxon>
        <taxon>Pentapetalae</taxon>
        <taxon>rosids</taxon>
        <taxon>malvids</taxon>
        <taxon>Brassicales</taxon>
        <taxon>Brassicaceae</taxon>
        <taxon>Brassiceae</taxon>
        <taxon>Brassica</taxon>
    </lineage>
</organism>
<evidence type="ECO:0000313" key="8">
    <source>
        <dbReference type="Proteomes" id="UP000011750"/>
    </source>
</evidence>
<keyword evidence="3" id="KW-0010">Activator</keyword>
<sequence length="337" mass="37604">MDKVKLVKNGVMRLPPGFRFHPTDEELVVQYLKRKVLSSPLPASIIPDFDVCRADPWDLPGNLEKERYFFSTREAKYPNGNRSNRATGSGYWKATGIDKRVVTSRGNQIVGLKKTLVFYKGKPPHGSRTDWIMHEYRLSSSPPSSMGPTQNWVLCRIFLKKRAGSKSDGDEGDNRNIRYDNDHTEIITTNQTEDKTKPIFFDFMRKERTTDLNLLPSSSSSDHASSGLTTEIFSSDEETMPCRSSGLEPSSEGGFLVWRDDALAWRPWREKIGLHVRVVVPGDGGYHRSVDAGFSPGGGGSFSFADAGSSSREDEVIYAPSSSVLAPKGYWARPVSI</sequence>
<dbReference type="PROSITE" id="PS51005">
    <property type="entry name" value="NAC"/>
    <property type="match status" value="1"/>
</dbReference>
<keyword evidence="8" id="KW-1185">Reference proteome</keyword>
<reference evidence="7 8" key="2">
    <citation type="journal article" date="2018" name="Hortic Res">
        <title>Improved Brassica rapa reference genome by single-molecule sequencing and chromosome conformation capture technologies.</title>
        <authorList>
            <person name="Zhang L."/>
            <person name="Cai X."/>
            <person name="Wu J."/>
            <person name="Liu M."/>
            <person name="Grob S."/>
            <person name="Cheng F."/>
            <person name="Liang J."/>
            <person name="Cai C."/>
            <person name="Liu Z."/>
            <person name="Liu B."/>
            <person name="Wang F."/>
            <person name="Li S."/>
            <person name="Liu F."/>
            <person name="Li X."/>
            <person name="Cheng L."/>
            <person name="Yang W."/>
            <person name="Li M.H."/>
            <person name="Grossniklaus U."/>
            <person name="Zheng H."/>
            <person name="Wang X."/>
        </authorList>
    </citation>
    <scope>NUCLEOTIDE SEQUENCE [LARGE SCALE GENOMIC DNA]</scope>
    <source>
        <strain evidence="7 8">cv. Chiifu-401-42</strain>
    </source>
</reference>
<evidence type="ECO:0000256" key="1">
    <source>
        <dbReference type="ARBA" id="ARBA00023015"/>
    </source>
</evidence>
<accession>M4CXA2</accession>
<dbReference type="SUPFAM" id="SSF101941">
    <property type="entry name" value="NAC domain"/>
    <property type="match status" value="1"/>
</dbReference>
<dbReference type="eggNOG" id="ENOG502R7WC">
    <property type="taxonomic scope" value="Eukaryota"/>
</dbReference>
<dbReference type="FunCoup" id="M4CXA2">
    <property type="interactions" value="599"/>
</dbReference>
<reference evidence="7 8" key="1">
    <citation type="journal article" date="2011" name="Nat. Genet.">
        <title>The genome of the mesopolyploid crop species Brassica rapa.</title>
        <authorList>
            <consortium name="Brassica rapa Genome Sequencing Project Consortium"/>
            <person name="Wang X."/>
            <person name="Wang H."/>
            <person name="Wang J."/>
            <person name="Sun R."/>
            <person name="Wu J."/>
            <person name="Liu S."/>
            <person name="Bai Y."/>
            <person name="Mun J.H."/>
            <person name="Bancroft I."/>
            <person name="Cheng F."/>
            <person name="Huang S."/>
            <person name="Li X."/>
            <person name="Hua W."/>
            <person name="Wang J."/>
            <person name="Wang X."/>
            <person name="Freeling M."/>
            <person name="Pires J.C."/>
            <person name="Paterson A.H."/>
            <person name="Chalhoub B."/>
            <person name="Wang B."/>
            <person name="Hayward A."/>
            <person name="Sharpe A.G."/>
            <person name="Park B.S."/>
            <person name="Weisshaar B."/>
            <person name="Liu B."/>
            <person name="Li B."/>
            <person name="Liu B."/>
            <person name="Tong C."/>
            <person name="Song C."/>
            <person name="Duran C."/>
            <person name="Peng C."/>
            <person name="Geng C."/>
            <person name="Koh C."/>
            <person name="Lin C."/>
            <person name="Edwards D."/>
            <person name="Mu D."/>
            <person name="Shen D."/>
            <person name="Soumpourou E."/>
            <person name="Li F."/>
            <person name="Fraser F."/>
            <person name="Conant G."/>
            <person name="Lassalle G."/>
            <person name="King G.J."/>
            <person name="Bonnema G."/>
            <person name="Tang H."/>
            <person name="Wang H."/>
            <person name="Belcram H."/>
            <person name="Zhou H."/>
            <person name="Hirakawa H."/>
            <person name="Abe H."/>
            <person name="Guo H."/>
            <person name="Wang H."/>
            <person name="Jin H."/>
            <person name="Parkin I.A."/>
            <person name="Batley J."/>
            <person name="Kim J.S."/>
            <person name="Just J."/>
            <person name="Li J."/>
            <person name="Xu J."/>
            <person name="Deng J."/>
            <person name="Kim J.A."/>
            <person name="Li J."/>
            <person name="Yu J."/>
            <person name="Meng J."/>
            <person name="Wang J."/>
            <person name="Min J."/>
            <person name="Poulain J."/>
            <person name="Wang J."/>
            <person name="Hatakeyama K."/>
            <person name="Wu K."/>
            <person name="Wang L."/>
            <person name="Fang L."/>
            <person name="Trick M."/>
            <person name="Links M.G."/>
            <person name="Zhao M."/>
            <person name="Jin M."/>
            <person name="Ramchiary N."/>
            <person name="Drou N."/>
            <person name="Berkman P.J."/>
            <person name="Cai Q."/>
            <person name="Huang Q."/>
            <person name="Li R."/>
            <person name="Tabata S."/>
            <person name="Cheng S."/>
            <person name="Zhang S."/>
            <person name="Zhang S."/>
            <person name="Huang S."/>
            <person name="Sato S."/>
            <person name="Sun S."/>
            <person name="Kwon S.J."/>
            <person name="Choi S.R."/>
            <person name="Lee T.H."/>
            <person name="Fan W."/>
            <person name="Zhao X."/>
            <person name="Tan X."/>
            <person name="Xu X."/>
            <person name="Wang Y."/>
            <person name="Qiu Y."/>
            <person name="Yin Y."/>
            <person name="Li Y."/>
            <person name="Du Y."/>
            <person name="Liao Y."/>
            <person name="Lim Y."/>
            <person name="Narusaka Y."/>
            <person name="Wang Y."/>
            <person name="Wang Z."/>
            <person name="Li Z."/>
            <person name="Wang Z."/>
            <person name="Xiong Z."/>
            <person name="Zhang Z."/>
        </authorList>
    </citation>
    <scope>NUCLEOTIDE SEQUENCE [LARGE SCALE GENOMIC DNA]</scope>
    <source>
        <strain evidence="7 8">cv. Chiifu-401-42</strain>
    </source>
</reference>
<dbReference type="InterPro" id="IPR036093">
    <property type="entry name" value="NAC_dom_sf"/>
</dbReference>
<dbReference type="PANTHER" id="PTHR31744:SF93">
    <property type="entry name" value="NAC DOMAIN-CONTAINING PROTEIN"/>
    <property type="match status" value="1"/>
</dbReference>
<keyword evidence="2" id="KW-0238">DNA-binding</keyword>
<reference evidence="7" key="3">
    <citation type="submission" date="2023-03" db="UniProtKB">
        <authorList>
            <consortium name="EnsemblPlants"/>
        </authorList>
    </citation>
    <scope>IDENTIFICATION</scope>
    <source>
        <strain evidence="7">cv. Chiifu-401-42</strain>
    </source>
</reference>
<name>M4CXA2_BRACM</name>
<dbReference type="InterPro" id="IPR003441">
    <property type="entry name" value="NAC-dom"/>
</dbReference>
<proteinExistence type="predicted"/>
<dbReference type="Proteomes" id="UP000011750">
    <property type="component" value="Chromosome A10"/>
</dbReference>
<dbReference type="STRING" id="51351.M4CXA2"/>
<dbReference type="PANTHER" id="PTHR31744">
    <property type="entry name" value="PROTEIN CUP-SHAPED COTYLEDON 2-RELATED"/>
    <property type="match status" value="1"/>
</dbReference>
<evidence type="ECO:0000256" key="4">
    <source>
        <dbReference type="ARBA" id="ARBA00023163"/>
    </source>
</evidence>
<keyword evidence="1" id="KW-0805">Transcription regulation</keyword>
<dbReference type="FunFam" id="2.170.150.80:FF:000011">
    <property type="entry name" value="NAC domain-containing protein 41"/>
    <property type="match status" value="1"/>
</dbReference>
<protein>
    <recommendedName>
        <fullName evidence="6">NAC domain-containing protein</fullName>
    </recommendedName>
</protein>
<dbReference type="InParanoid" id="M4CXA2"/>
<evidence type="ECO:0000256" key="5">
    <source>
        <dbReference type="ARBA" id="ARBA00023242"/>
    </source>
</evidence>
<dbReference type="AlphaFoldDB" id="M4CXA2"/>
<evidence type="ECO:0000256" key="3">
    <source>
        <dbReference type="ARBA" id="ARBA00023159"/>
    </source>
</evidence>
<evidence type="ECO:0000313" key="7">
    <source>
        <dbReference type="EnsemblPlants" id="Bra008849.1-P"/>
    </source>
</evidence>
<dbReference type="OMA" id="YDNDHTE"/>
<feature type="domain" description="NAC" evidence="6">
    <location>
        <begin position="14"/>
        <end position="160"/>
    </location>
</feature>
<dbReference type="Pfam" id="PF02365">
    <property type="entry name" value="NAM"/>
    <property type="match status" value="1"/>
</dbReference>
<dbReference type="GO" id="GO:0006355">
    <property type="term" value="P:regulation of DNA-templated transcription"/>
    <property type="evidence" value="ECO:0007669"/>
    <property type="project" value="InterPro"/>
</dbReference>
<dbReference type="GO" id="GO:0003677">
    <property type="term" value="F:DNA binding"/>
    <property type="evidence" value="ECO:0007669"/>
    <property type="project" value="UniProtKB-KW"/>
</dbReference>
<dbReference type="Gramene" id="Bra008849.1">
    <property type="protein sequence ID" value="Bra008849.1-P"/>
    <property type="gene ID" value="Bra008849"/>
</dbReference>
<dbReference type="EnsemblPlants" id="Bra008849.1">
    <property type="protein sequence ID" value="Bra008849.1-P"/>
    <property type="gene ID" value="Bra008849"/>
</dbReference>
<dbReference type="HOGENOM" id="CLU_035664_9_0_1"/>
<keyword evidence="5" id="KW-0539">Nucleus</keyword>
<evidence type="ECO:0000256" key="2">
    <source>
        <dbReference type="ARBA" id="ARBA00023125"/>
    </source>
</evidence>